<reference evidence="3 4" key="1">
    <citation type="submission" date="2016-04" db="EMBL/GenBank/DDBJ databases">
        <title>Complete Genome Sequence of Chryseobacterium sp. IHBB 10212.</title>
        <authorList>
            <person name="Pal M."/>
            <person name="Swarnkar M.K."/>
            <person name="Kaushal K."/>
            <person name="Chhibber S."/>
            <person name="Singh A.K."/>
            <person name="Gulati A."/>
        </authorList>
    </citation>
    <scope>NUCLEOTIDE SEQUENCE [LARGE SCALE GENOMIC DNA]</scope>
    <source>
        <strain evidence="3 4">IHBB 10212</strain>
        <plasmid evidence="3 4">pMP01</plasmid>
    </source>
</reference>
<keyword evidence="4" id="KW-1185">Reference proteome</keyword>
<evidence type="ECO:0000256" key="1">
    <source>
        <dbReference type="ARBA" id="ARBA00023235"/>
    </source>
</evidence>
<evidence type="ECO:0000313" key="4">
    <source>
        <dbReference type="Proteomes" id="UP000077824"/>
    </source>
</evidence>
<protein>
    <recommendedName>
        <fullName evidence="2">Topo IA-type catalytic domain-containing protein</fullName>
    </recommendedName>
</protein>
<dbReference type="GO" id="GO:0003917">
    <property type="term" value="F:DNA topoisomerase type I (single strand cut, ATP-independent) activity"/>
    <property type="evidence" value="ECO:0007669"/>
    <property type="project" value="InterPro"/>
</dbReference>
<dbReference type="SUPFAM" id="SSF56712">
    <property type="entry name" value="Prokaryotic type I DNA topoisomerase"/>
    <property type="match status" value="1"/>
</dbReference>
<accession>A0A172Y1Z1</accession>
<dbReference type="Pfam" id="PF01131">
    <property type="entry name" value="Topoisom_bac"/>
    <property type="match status" value="1"/>
</dbReference>
<evidence type="ECO:0000259" key="2">
    <source>
        <dbReference type="PROSITE" id="PS52039"/>
    </source>
</evidence>
<dbReference type="GO" id="GO:0043597">
    <property type="term" value="C:cytoplasmic replication fork"/>
    <property type="evidence" value="ECO:0007669"/>
    <property type="project" value="TreeGrafter"/>
</dbReference>
<geneLocation type="plasmid" evidence="3 4">
    <name>pMP01</name>
</geneLocation>
<dbReference type="PANTHER" id="PTHR11390">
    <property type="entry name" value="PROKARYOTIC DNA TOPOISOMERASE"/>
    <property type="match status" value="1"/>
</dbReference>
<dbReference type="KEGG" id="chh:A0O34_21890"/>
<proteinExistence type="predicted"/>
<dbReference type="EMBL" id="CP015200">
    <property type="protein sequence ID" value="ANF53278.1"/>
    <property type="molecule type" value="Genomic_DNA"/>
</dbReference>
<evidence type="ECO:0000313" key="3">
    <source>
        <dbReference type="EMBL" id="ANF53278.1"/>
    </source>
</evidence>
<keyword evidence="3" id="KW-0614">Plasmid</keyword>
<dbReference type="PANTHER" id="PTHR11390:SF21">
    <property type="entry name" value="DNA TOPOISOMERASE 3-ALPHA"/>
    <property type="match status" value="1"/>
</dbReference>
<gene>
    <name evidence="3" type="ORF">A0O34_21890</name>
</gene>
<dbReference type="Proteomes" id="UP000077824">
    <property type="component" value="Plasmid pMP01"/>
</dbReference>
<dbReference type="GO" id="GO:0006265">
    <property type="term" value="P:DNA topological change"/>
    <property type="evidence" value="ECO:0007669"/>
    <property type="project" value="InterPro"/>
</dbReference>
<dbReference type="InterPro" id="IPR000380">
    <property type="entry name" value="Topo_IA"/>
</dbReference>
<dbReference type="GO" id="GO:0006310">
    <property type="term" value="P:DNA recombination"/>
    <property type="evidence" value="ECO:0007669"/>
    <property type="project" value="TreeGrafter"/>
</dbReference>
<dbReference type="InterPro" id="IPR013824">
    <property type="entry name" value="Topo_IA_cen_sub1"/>
</dbReference>
<organism evidence="3 4">
    <name type="scientific">Chryseobacterium glaciei</name>
    <dbReference type="NCBI Taxonomy" id="1685010"/>
    <lineage>
        <taxon>Bacteria</taxon>
        <taxon>Pseudomonadati</taxon>
        <taxon>Bacteroidota</taxon>
        <taxon>Flavobacteriia</taxon>
        <taxon>Flavobacteriales</taxon>
        <taxon>Weeksellaceae</taxon>
        <taxon>Chryseobacterium group</taxon>
        <taxon>Chryseobacterium</taxon>
    </lineage>
</organism>
<sequence>MENCGKEIENVEERKALQNVGIGTPATRAAIIETLFSRDYIKREKKTLFPTEKGLKVYDFIKEKKIADAAMTGEWELALQKIENGEASAEDFQLEIENYTRSITEELLSVSLNTENLPDLICPKCKTMHLLIRDKIVKCPDAVCNWILFRSICGVQLNVKKLKTLLIRKDYASKRNDK</sequence>
<name>A0A172Y1Z1_9FLAO</name>
<dbReference type="InterPro" id="IPR023405">
    <property type="entry name" value="Topo_IA_core_domain"/>
</dbReference>
<dbReference type="AlphaFoldDB" id="A0A172Y1Z1"/>
<feature type="domain" description="Topo IA-type catalytic" evidence="2">
    <location>
        <begin position="1"/>
        <end position="104"/>
    </location>
</feature>
<dbReference type="GO" id="GO:0006281">
    <property type="term" value="P:DNA repair"/>
    <property type="evidence" value="ECO:0007669"/>
    <property type="project" value="TreeGrafter"/>
</dbReference>
<dbReference type="Gene3D" id="1.10.460.10">
    <property type="entry name" value="Topoisomerase I, domain 2"/>
    <property type="match status" value="1"/>
</dbReference>
<dbReference type="InterPro" id="IPR013497">
    <property type="entry name" value="Topo_IA_cen"/>
</dbReference>
<keyword evidence="1" id="KW-0413">Isomerase</keyword>
<dbReference type="PROSITE" id="PS52039">
    <property type="entry name" value="TOPO_IA_2"/>
    <property type="match status" value="1"/>
</dbReference>
<dbReference type="GO" id="GO:0003677">
    <property type="term" value="F:DNA binding"/>
    <property type="evidence" value="ECO:0007669"/>
    <property type="project" value="InterPro"/>
</dbReference>